<keyword evidence="1" id="KW-0812">Transmembrane</keyword>
<dbReference type="Proteomes" id="UP000187404">
    <property type="component" value="Unassembled WGS sequence"/>
</dbReference>
<feature type="transmembrane region" description="Helical" evidence="1">
    <location>
        <begin position="191"/>
        <end position="217"/>
    </location>
</feature>
<gene>
    <name evidence="2" type="ORF">BHK98_07085</name>
</gene>
<accession>A0A1Q9JHZ2</accession>
<reference evidence="2 3" key="1">
    <citation type="journal article" date="2016" name="Appl. Environ. Microbiol.">
        <title>Function and Phylogeny of Bacterial Butyryl Coenzyme A:Acetate Transferases and Their Diversity in the Proximal Colon of Swine.</title>
        <authorList>
            <person name="Trachsel J."/>
            <person name="Bayles D.O."/>
            <person name="Looft T."/>
            <person name="Levine U.Y."/>
            <person name="Allen H.K."/>
        </authorList>
    </citation>
    <scope>NUCLEOTIDE SEQUENCE [LARGE SCALE GENOMIC DNA]</scope>
    <source>
        <strain evidence="2 3">68-3-10</strain>
    </source>
</reference>
<feature type="transmembrane region" description="Helical" evidence="1">
    <location>
        <begin position="89"/>
        <end position="108"/>
    </location>
</feature>
<organism evidence="2 3">
    <name type="scientific">Hornefia porci</name>
    <dbReference type="NCBI Taxonomy" id="2652292"/>
    <lineage>
        <taxon>Bacteria</taxon>
        <taxon>Bacillati</taxon>
        <taxon>Bacillota</taxon>
        <taxon>Clostridia</taxon>
        <taxon>Peptostreptococcales</taxon>
        <taxon>Anaerovoracaceae</taxon>
        <taxon>Hornefia</taxon>
    </lineage>
</organism>
<feature type="transmembrane region" description="Helical" evidence="1">
    <location>
        <begin position="159"/>
        <end position="179"/>
    </location>
</feature>
<dbReference type="EMBL" id="MJIE01000001">
    <property type="protein sequence ID" value="OLR55842.1"/>
    <property type="molecule type" value="Genomic_DNA"/>
</dbReference>
<evidence type="ECO:0000256" key="1">
    <source>
        <dbReference type="SAM" id="Phobius"/>
    </source>
</evidence>
<sequence>MQFFSAQGFWSIAGTVVTTIVFSWVGAMFMKHGYEQQMDRPGTIISYYFGERLGKVCEIVFQVFIFGIYVIMIAGAGATLAQHFGLNPAVGRVGMAALAFFTVILGITRLTDILGSLGTVIIVFSVGIGLYSFLSGTTGIAAAAEIIPTLDIIKTQGGWLWSSILYPAFNAIIVIMLSCSIGKSANSAREAALGGTLGGVLFGAGVLTLNLGLMANIQDIYSSAVPTLVLAGRLNPVFGVIFSIIICCGIYTTTVPMLWSVVRTFAEEGTKKFVLLSLAVTAVGLVLGMTNFKTLVNIIYPLSGYVGLILFGFIAYREWQAHGKTVQPGMPKQAAGAAEYVREEREGVA</sequence>
<keyword evidence="1" id="KW-1133">Transmembrane helix</keyword>
<keyword evidence="3" id="KW-1185">Reference proteome</keyword>
<evidence type="ECO:0000313" key="3">
    <source>
        <dbReference type="Proteomes" id="UP000187404"/>
    </source>
</evidence>
<feature type="transmembrane region" description="Helical" evidence="1">
    <location>
        <begin position="298"/>
        <end position="316"/>
    </location>
</feature>
<feature type="transmembrane region" description="Helical" evidence="1">
    <location>
        <begin position="273"/>
        <end position="292"/>
    </location>
</feature>
<feature type="transmembrane region" description="Helical" evidence="1">
    <location>
        <begin position="59"/>
        <end position="83"/>
    </location>
</feature>
<evidence type="ECO:0000313" key="2">
    <source>
        <dbReference type="EMBL" id="OLR55842.1"/>
    </source>
</evidence>
<name>A0A1Q9JHZ2_9FIRM</name>
<dbReference type="STRING" id="1261640.BHK98_07085"/>
<dbReference type="PANTHER" id="PTHR37814:SF1">
    <property type="entry name" value="MEMBRANE PROTEIN"/>
    <property type="match status" value="1"/>
</dbReference>
<comment type="caution">
    <text evidence="2">The sequence shown here is derived from an EMBL/GenBank/DDBJ whole genome shotgun (WGS) entry which is preliminary data.</text>
</comment>
<dbReference type="PANTHER" id="PTHR37814">
    <property type="entry name" value="CONSERVED MEMBRANE PROTEIN"/>
    <property type="match status" value="1"/>
</dbReference>
<dbReference type="AlphaFoldDB" id="A0A1Q9JHZ2"/>
<proteinExistence type="predicted"/>
<feature type="transmembrane region" description="Helical" evidence="1">
    <location>
        <begin position="237"/>
        <end position="261"/>
    </location>
</feature>
<feature type="transmembrane region" description="Helical" evidence="1">
    <location>
        <begin position="120"/>
        <end position="147"/>
    </location>
</feature>
<protein>
    <submittedName>
        <fullName evidence="2">Uncharacterized protein</fullName>
    </submittedName>
</protein>
<feature type="transmembrane region" description="Helical" evidence="1">
    <location>
        <begin position="12"/>
        <end position="30"/>
    </location>
</feature>
<keyword evidence="1" id="KW-0472">Membrane</keyword>
<dbReference type="InterPro" id="IPR038728">
    <property type="entry name" value="YkvI-like"/>
</dbReference>